<dbReference type="GO" id="GO:0106064">
    <property type="term" value="P:regulation of cobalamin metabolic process"/>
    <property type="evidence" value="ECO:0007669"/>
    <property type="project" value="TreeGrafter"/>
</dbReference>
<sequence>FTEHLKSVKLGRNYKPFLVTYVESAQGLLNFREILKKAQEYSQEGHFHLDGAVFGSDDFLADIGAERTAEAKELIYARQKFVMVAKAFRIQAIDMVFIDIHDRAGLRVQAEEGARLGFTGKQVIHPAQISTVTAAFTPSPARVEWASQLVKSFEEHQKSGQGALVFRGQMIDMPLLRQAQNVLQIVKNVQK</sequence>
<feature type="non-terminal residue" evidence="3">
    <location>
        <position position="1"/>
    </location>
</feature>
<dbReference type="InterPro" id="IPR015813">
    <property type="entry name" value="Pyrv/PenolPyrv_kinase-like_dom"/>
</dbReference>
<dbReference type="Pfam" id="PF03328">
    <property type="entry name" value="HpcH_HpaI"/>
    <property type="match status" value="1"/>
</dbReference>
<protein>
    <recommendedName>
        <fullName evidence="2">HpcH/HpaI aldolase/citrate lyase domain-containing protein</fullName>
    </recommendedName>
</protein>
<dbReference type="GO" id="GO:0046872">
    <property type="term" value="F:metal ion binding"/>
    <property type="evidence" value="ECO:0007669"/>
    <property type="project" value="UniProtKB-KW"/>
</dbReference>
<dbReference type="AlphaFoldDB" id="A0A3S1BDW0"/>
<dbReference type="InterPro" id="IPR040186">
    <property type="entry name" value="Citramalyl-CoA_lyase"/>
</dbReference>
<evidence type="ECO:0000313" key="3">
    <source>
        <dbReference type="EMBL" id="RUS86088.1"/>
    </source>
</evidence>
<name>A0A3S1BDW0_ELYCH</name>
<dbReference type="PANTHER" id="PTHR11105:SF0">
    <property type="entry name" value="CITRAMALYL-COA LYASE, MITOCHONDRIAL"/>
    <property type="match status" value="1"/>
</dbReference>
<keyword evidence="1" id="KW-0479">Metal-binding</keyword>
<dbReference type="Proteomes" id="UP000271974">
    <property type="component" value="Unassembled WGS sequence"/>
</dbReference>
<dbReference type="PANTHER" id="PTHR11105">
    <property type="entry name" value="CITRATE LYASE SUBUNIT BETA-RELATED"/>
    <property type="match status" value="1"/>
</dbReference>
<evidence type="ECO:0000313" key="4">
    <source>
        <dbReference type="Proteomes" id="UP000271974"/>
    </source>
</evidence>
<organism evidence="3 4">
    <name type="scientific">Elysia chlorotica</name>
    <name type="common">Eastern emerald elysia</name>
    <name type="synonym">Sea slug</name>
    <dbReference type="NCBI Taxonomy" id="188477"/>
    <lineage>
        <taxon>Eukaryota</taxon>
        <taxon>Metazoa</taxon>
        <taxon>Spiralia</taxon>
        <taxon>Lophotrochozoa</taxon>
        <taxon>Mollusca</taxon>
        <taxon>Gastropoda</taxon>
        <taxon>Heterobranchia</taxon>
        <taxon>Euthyneura</taxon>
        <taxon>Panpulmonata</taxon>
        <taxon>Sacoglossa</taxon>
        <taxon>Placobranchoidea</taxon>
        <taxon>Plakobranchidae</taxon>
        <taxon>Elysia</taxon>
    </lineage>
</organism>
<dbReference type="SUPFAM" id="SSF51621">
    <property type="entry name" value="Phosphoenolpyruvate/pyruvate domain"/>
    <property type="match status" value="1"/>
</dbReference>
<accession>A0A3S1BDW0</accession>
<gene>
    <name evidence="3" type="ORF">EGW08_006108</name>
</gene>
<reference evidence="3 4" key="1">
    <citation type="submission" date="2019-01" db="EMBL/GenBank/DDBJ databases">
        <title>A draft genome assembly of the solar-powered sea slug Elysia chlorotica.</title>
        <authorList>
            <person name="Cai H."/>
            <person name="Li Q."/>
            <person name="Fang X."/>
            <person name="Li J."/>
            <person name="Curtis N.E."/>
            <person name="Altenburger A."/>
            <person name="Shibata T."/>
            <person name="Feng M."/>
            <person name="Maeda T."/>
            <person name="Schwartz J.A."/>
            <person name="Shigenobu S."/>
            <person name="Lundholm N."/>
            <person name="Nishiyama T."/>
            <person name="Yang H."/>
            <person name="Hasebe M."/>
            <person name="Li S."/>
            <person name="Pierce S.K."/>
            <person name="Wang J."/>
        </authorList>
    </citation>
    <scope>NUCLEOTIDE SEQUENCE [LARGE SCALE GENOMIC DNA]</scope>
    <source>
        <strain evidence="3">EC2010</strain>
        <tissue evidence="3">Whole organism of an adult</tissue>
    </source>
</reference>
<proteinExistence type="predicted"/>
<evidence type="ECO:0000256" key="1">
    <source>
        <dbReference type="ARBA" id="ARBA00022723"/>
    </source>
</evidence>
<dbReference type="Gene3D" id="3.20.20.60">
    <property type="entry name" value="Phosphoenolpyruvate-binding domains"/>
    <property type="match status" value="1"/>
</dbReference>
<evidence type="ECO:0000259" key="2">
    <source>
        <dbReference type="Pfam" id="PF03328"/>
    </source>
</evidence>
<dbReference type="GO" id="GO:0047777">
    <property type="term" value="F:(S)-citramalyl-CoA lyase activity"/>
    <property type="evidence" value="ECO:0007669"/>
    <property type="project" value="TreeGrafter"/>
</dbReference>
<comment type="caution">
    <text evidence="3">The sequence shown here is derived from an EMBL/GenBank/DDBJ whole genome shotgun (WGS) entry which is preliminary data.</text>
</comment>
<dbReference type="InterPro" id="IPR040442">
    <property type="entry name" value="Pyrv_kinase-like_dom_sf"/>
</dbReference>
<dbReference type="OrthoDB" id="1773at2759"/>
<dbReference type="InterPro" id="IPR005000">
    <property type="entry name" value="Aldolase/citrate-lyase_domain"/>
</dbReference>
<dbReference type="EMBL" id="RQTK01000150">
    <property type="protein sequence ID" value="RUS86088.1"/>
    <property type="molecule type" value="Genomic_DNA"/>
</dbReference>
<keyword evidence="4" id="KW-1185">Reference proteome</keyword>
<dbReference type="STRING" id="188477.A0A3S1BDW0"/>
<feature type="domain" description="HpcH/HpaI aldolase/citrate lyase" evidence="2">
    <location>
        <begin position="17"/>
        <end position="126"/>
    </location>
</feature>